<dbReference type="InterPro" id="IPR002591">
    <property type="entry name" value="Phosphodiest/P_Trfase"/>
</dbReference>
<protein>
    <submittedName>
        <fullName evidence="2">Alkaline phosphatase family protein</fullName>
    </submittedName>
</protein>
<dbReference type="RefSeq" id="WP_205292013.1">
    <property type="nucleotide sequence ID" value="NZ_CP074406.1"/>
</dbReference>
<keyword evidence="3" id="KW-1185">Reference proteome</keyword>
<dbReference type="PROSITE" id="PS51318">
    <property type="entry name" value="TAT"/>
    <property type="match status" value="1"/>
</dbReference>
<feature type="domain" description="Endonuclease/exonuclease/phosphatase" evidence="1">
    <location>
        <begin position="74"/>
        <end position="310"/>
    </location>
</feature>
<dbReference type="InterPro" id="IPR006311">
    <property type="entry name" value="TAT_signal"/>
</dbReference>
<dbReference type="SUPFAM" id="SSF56219">
    <property type="entry name" value="DNase I-like"/>
    <property type="match status" value="1"/>
</dbReference>
<dbReference type="AlphaFoldDB" id="A0A939BZ63"/>
<dbReference type="InterPro" id="IPR036691">
    <property type="entry name" value="Endo/exonu/phosph_ase_sf"/>
</dbReference>
<dbReference type="GO" id="GO:0003824">
    <property type="term" value="F:catalytic activity"/>
    <property type="evidence" value="ECO:0007669"/>
    <property type="project" value="InterPro"/>
</dbReference>
<name>A0A939BZ63_9ACTN</name>
<dbReference type="SUPFAM" id="SSF53649">
    <property type="entry name" value="Alkaline phosphatase-like"/>
    <property type="match status" value="1"/>
</dbReference>
<dbReference type="Proteomes" id="UP000663791">
    <property type="component" value="Unassembled WGS sequence"/>
</dbReference>
<proteinExistence type="predicted"/>
<sequence length="627" mass="66900">MTRVRPSHPVRKDAQRRSRLLRRGGAALGAGALLVGLLHAAPASATPAAAPAAAPQPAPRAAAPAPAPTKFRIATFNVLGHSHTVKGGDRYGKYAGSGTRMRSAVKALQDNGVQVVGFQEFEPKQVASFQKLAGPGWSMWPGTAIKGESVTSIAWRSSVWTAVERTTYRAPYFHGKMRQRPLVLLRHNSTGQLVWMLNTHNPANSWGDAQKYRDKAERIQAALVNKLRAQYPTVPVLFTGDMNDRDRFYCPVTYLTDLQSASGGYHDKVPGGVCQPTKPVMIDWVMGTPDVAFSNYRAVRDATVKAATDHPLVMADGTVAPSPERAAGIQRVVVIDVQGLRSSAIGASTTPYISRMLQRGAFTLNARTDAQRRTALPNTISILSGRPVRTSKGGHGVRTARDPRVTVHKKAGQYVSTIFDISHNLGMRTAFYSGDPQSKIVTRTWSKKYGGADTYGADNGRHKLSRKVLSSDTGAVRAARSDLAKKPARVTFVQLGGLDRTASKKGWKGGAYSKVLKRADRQVGSLLNAIARNSATASSTLVVLTSSSGGPASLGRGVPIIVNGPGVVKGDLYALNRGYTNPGAAANPAKGTPLRTGVIANLVAAALSLPRVPRSVHNSLGNLRVLQ</sequence>
<organism evidence="2 3">
    <name type="scientific">Nocardioides faecalis</name>
    <dbReference type="NCBI Taxonomy" id="2803858"/>
    <lineage>
        <taxon>Bacteria</taxon>
        <taxon>Bacillati</taxon>
        <taxon>Actinomycetota</taxon>
        <taxon>Actinomycetes</taxon>
        <taxon>Propionibacteriales</taxon>
        <taxon>Nocardioidaceae</taxon>
        <taxon>Nocardioides</taxon>
    </lineage>
</organism>
<dbReference type="EMBL" id="JAERTX010000010">
    <property type="protein sequence ID" value="MBM9460705.1"/>
    <property type="molecule type" value="Genomic_DNA"/>
</dbReference>
<dbReference type="Gene3D" id="3.60.10.10">
    <property type="entry name" value="Endonuclease/exonuclease/phosphatase"/>
    <property type="match status" value="1"/>
</dbReference>
<accession>A0A939BZ63</accession>
<evidence type="ECO:0000313" key="2">
    <source>
        <dbReference type="EMBL" id="MBM9460705.1"/>
    </source>
</evidence>
<evidence type="ECO:0000259" key="1">
    <source>
        <dbReference type="Pfam" id="PF03372"/>
    </source>
</evidence>
<dbReference type="InterPro" id="IPR005135">
    <property type="entry name" value="Endo/exonuclease/phosphatase"/>
</dbReference>
<dbReference type="InterPro" id="IPR017850">
    <property type="entry name" value="Alkaline_phosphatase_core_sf"/>
</dbReference>
<dbReference type="Pfam" id="PF01663">
    <property type="entry name" value="Phosphodiest"/>
    <property type="match status" value="1"/>
</dbReference>
<comment type="caution">
    <text evidence="2">The sequence shown here is derived from an EMBL/GenBank/DDBJ whole genome shotgun (WGS) entry which is preliminary data.</text>
</comment>
<gene>
    <name evidence="2" type="ORF">JK386_12395</name>
</gene>
<dbReference type="Gene3D" id="3.40.720.10">
    <property type="entry name" value="Alkaline Phosphatase, subunit A"/>
    <property type="match status" value="1"/>
</dbReference>
<reference evidence="2" key="1">
    <citation type="submission" date="2021-01" db="EMBL/GenBank/DDBJ databases">
        <title>Novel species in genus Nocardioides.</title>
        <authorList>
            <person name="Zhang G."/>
        </authorList>
    </citation>
    <scope>NUCLEOTIDE SEQUENCE</scope>
    <source>
        <strain evidence="2">Zg-536</strain>
    </source>
</reference>
<dbReference type="Pfam" id="PF03372">
    <property type="entry name" value="Exo_endo_phos"/>
    <property type="match status" value="1"/>
</dbReference>
<evidence type="ECO:0000313" key="3">
    <source>
        <dbReference type="Proteomes" id="UP000663791"/>
    </source>
</evidence>